<comment type="caution">
    <text evidence="10">The sequence shown here is derived from an EMBL/GenBank/DDBJ whole genome shotgun (WGS) entry which is preliminary data.</text>
</comment>
<evidence type="ECO:0000313" key="11">
    <source>
        <dbReference type="Proteomes" id="UP000435036"/>
    </source>
</evidence>
<dbReference type="GO" id="GO:1990281">
    <property type="term" value="C:efflux pump complex"/>
    <property type="evidence" value="ECO:0007669"/>
    <property type="project" value="TreeGrafter"/>
</dbReference>
<keyword evidence="5" id="KW-0812">Transmembrane</keyword>
<evidence type="ECO:0000256" key="4">
    <source>
        <dbReference type="ARBA" id="ARBA00022452"/>
    </source>
</evidence>
<dbReference type="PANTHER" id="PTHR30026:SF21">
    <property type="entry name" value="SLR1270 PROTEIN"/>
    <property type="match status" value="1"/>
</dbReference>
<dbReference type="SUPFAM" id="SSF56954">
    <property type="entry name" value="Outer membrane efflux proteins (OEP)"/>
    <property type="match status" value="1"/>
</dbReference>
<keyword evidence="9" id="KW-0732">Signal</keyword>
<dbReference type="RefSeq" id="WP_160367542.1">
    <property type="nucleotide sequence ID" value="NZ_WSQA01000002.1"/>
</dbReference>
<comment type="similarity">
    <text evidence="2">Belongs to the outer membrane factor (OMF) (TC 1.B.17) family.</text>
</comment>
<keyword evidence="8" id="KW-0175">Coiled coil</keyword>
<feature type="signal peptide" evidence="9">
    <location>
        <begin position="1"/>
        <end position="21"/>
    </location>
</feature>
<dbReference type="OrthoDB" id="13803at2"/>
<proteinExistence type="inferred from homology"/>
<dbReference type="PANTHER" id="PTHR30026">
    <property type="entry name" value="OUTER MEMBRANE PROTEIN TOLC"/>
    <property type="match status" value="1"/>
</dbReference>
<keyword evidence="11" id="KW-1185">Reference proteome</keyword>
<comment type="subcellular location">
    <subcellularLocation>
        <location evidence="1">Cell outer membrane</location>
    </subcellularLocation>
</comment>
<organism evidence="10 11">
    <name type="scientific">Sphingobacterium humi</name>
    <dbReference type="NCBI Taxonomy" id="1796905"/>
    <lineage>
        <taxon>Bacteria</taxon>
        <taxon>Pseudomonadati</taxon>
        <taxon>Bacteroidota</taxon>
        <taxon>Sphingobacteriia</taxon>
        <taxon>Sphingobacteriales</taxon>
        <taxon>Sphingobacteriaceae</taxon>
        <taxon>Sphingobacterium</taxon>
    </lineage>
</organism>
<dbReference type="Gene3D" id="1.20.1600.10">
    <property type="entry name" value="Outer membrane efflux proteins (OEP)"/>
    <property type="match status" value="1"/>
</dbReference>
<evidence type="ECO:0000313" key="10">
    <source>
        <dbReference type="EMBL" id="MVZ60884.1"/>
    </source>
</evidence>
<dbReference type="InterPro" id="IPR051906">
    <property type="entry name" value="TolC-like"/>
</dbReference>
<keyword evidence="3" id="KW-0813">Transport</keyword>
<feature type="chain" id="PRO_5026825993" description="TolC family protein" evidence="9">
    <location>
        <begin position="22"/>
        <end position="436"/>
    </location>
</feature>
<accession>A0A6N8KVR5</accession>
<dbReference type="GO" id="GO:0015562">
    <property type="term" value="F:efflux transmembrane transporter activity"/>
    <property type="evidence" value="ECO:0007669"/>
    <property type="project" value="InterPro"/>
</dbReference>
<dbReference type="Pfam" id="PF02321">
    <property type="entry name" value="OEP"/>
    <property type="match status" value="2"/>
</dbReference>
<evidence type="ECO:0000256" key="5">
    <source>
        <dbReference type="ARBA" id="ARBA00022692"/>
    </source>
</evidence>
<evidence type="ECO:0000256" key="8">
    <source>
        <dbReference type="SAM" id="Coils"/>
    </source>
</evidence>
<dbReference type="InterPro" id="IPR003423">
    <property type="entry name" value="OMP_efflux"/>
</dbReference>
<sequence length="436" mass="49116">MYSKILKLFLLSYGLLGLAFAQEALQLEEAIAQMKQNNTQLKLADSEISLSQAELSGTNAAFLPKIAASYTGYITNDPLNAFGFKLQQGIVSQMDFDPQLLNNPDATADFHTNLSVQMPILNFDVFSAKKALKEKIKATEYKKLFATEMLAVEIEKAYINLQFLYEAKTAVKQGIAAYAEVLRNTKNMEKQGYAKYADVLMVQVGLSEVQHKEIDIDNNIANLSDYLNWLMGRTNKTLYKPTVSLVQNQLSSQERSFAENRYDLLAMKSGLNAQQEMINMNKKRLLPRLNGFGSFGFHDKKMFGFGNNGYMAGLSLSWDIFNGNETLNKDRQLKISQESMQTEIRLHVEKNQLELEKANRDLIANNAKIQLAKSAKEQASESLQILENRYAQGLEKTSDVLVSQATAISKQVNFLEAVKDFNLSALQIRFLTQQTN</sequence>
<evidence type="ECO:0008006" key="12">
    <source>
        <dbReference type="Google" id="ProtNLM"/>
    </source>
</evidence>
<evidence type="ECO:0000256" key="1">
    <source>
        <dbReference type="ARBA" id="ARBA00004442"/>
    </source>
</evidence>
<dbReference type="EMBL" id="WSQA01000002">
    <property type="protein sequence ID" value="MVZ60884.1"/>
    <property type="molecule type" value="Genomic_DNA"/>
</dbReference>
<gene>
    <name evidence="10" type="ORF">GQF63_02495</name>
</gene>
<keyword evidence="6" id="KW-0472">Membrane</keyword>
<evidence type="ECO:0000256" key="6">
    <source>
        <dbReference type="ARBA" id="ARBA00023136"/>
    </source>
</evidence>
<name>A0A6N8KVR5_9SPHI</name>
<evidence type="ECO:0000256" key="2">
    <source>
        <dbReference type="ARBA" id="ARBA00007613"/>
    </source>
</evidence>
<keyword evidence="7" id="KW-0998">Cell outer membrane</keyword>
<dbReference type="Proteomes" id="UP000435036">
    <property type="component" value="Unassembled WGS sequence"/>
</dbReference>
<protein>
    <recommendedName>
        <fullName evidence="12">TolC family protein</fullName>
    </recommendedName>
</protein>
<dbReference type="GO" id="GO:0009279">
    <property type="term" value="C:cell outer membrane"/>
    <property type="evidence" value="ECO:0007669"/>
    <property type="project" value="UniProtKB-SubCell"/>
</dbReference>
<dbReference type="AlphaFoldDB" id="A0A6N8KVR5"/>
<feature type="coiled-coil region" evidence="8">
    <location>
        <begin position="369"/>
        <end position="396"/>
    </location>
</feature>
<reference evidence="10 11" key="1">
    <citation type="submission" date="2019-12" db="EMBL/GenBank/DDBJ databases">
        <authorList>
            <person name="Dong K."/>
        </authorList>
    </citation>
    <scope>NUCLEOTIDE SEQUENCE [LARGE SCALE GENOMIC DNA]</scope>
    <source>
        <strain evidence="10 11">JCM 31225</strain>
    </source>
</reference>
<evidence type="ECO:0000256" key="3">
    <source>
        <dbReference type="ARBA" id="ARBA00022448"/>
    </source>
</evidence>
<evidence type="ECO:0000256" key="7">
    <source>
        <dbReference type="ARBA" id="ARBA00023237"/>
    </source>
</evidence>
<keyword evidence="4" id="KW-1134">Transmembrane beta strand</keyword>
<dbReference type="GO" id="GO:0015288">
    <property type="term" value="F:porin activity"/>
    <property type="evidence" value="ECO:0007669"/>
    <property type="project" value="TreeGrafter"/>
</dbReference>
<evidence type="ECO:0000256" key="9">
    <source>
        <dbReference type="SAM" id="SignalP"/>
    </source>
</evidence>